<dbReference type="InterPro" id="IPR002048">
    <property type="entry name" value="EF_hand_dom"/>
</dbReference>
<dbReference type="EMBL" id="JAOAOG010000021">
    <property type="protein sequence ID" value="KAJ6254381.1"/>
    <property type="molecule type" value="Genomic_DNA"/>
</dbReference>
<evidence type="ECO:0000259" key="1">
    <source>
        <dbReference type="PROSITE" id="PS50222"/>
    </source>
</evidence>
<evidence type="ECO:0000313" key="3">
    <source>
        <dbReference type="Proteomes" id="UP001150062"/>
    </source>
</evidence>
<feature type="domain" description="EF-hand" evidence="1">
    <location>
        <begin position="263"/>
        <end position="298"/>
    </location>
</feature>
<name>A0ABQ8ZC83_9EUKA</name>
<evidence type="ECO:0000313" key="2">
    <source>
        <dbReference type="EMBL" id="KAJ6254381.1"/>
    </source>
</evidence>
<dbReference type="InterPro" id="IPR018247">
    <property type="entry name" value="EF_Hand_1_Ca_BS"/>
</dbReference>
<keyword evidence="3" id="KW-1185">Reference proteome</keyword>
<dbReference type="PROSITE" id="PS50222">
    <property type="entry name" value="EF_HAND_2"/>
    <property type="match status" value="1"/>
</dbReference>
<accession>A0ABQ8ZC83</accession>
<proteinExistence type="predicted"/>
<dbReference type="Proteomes" id="UP001150062">
    <property type="component" value="Unassembled WGS sequence"/>
</dbReference>
<dbReference type="PROSITE" id="PS00018">
    <property type="entry name" value="EF_HAND_1"/>
    <property type="match status" value="1"/>
</dbReference>
<comment type="caution">
    <text evidence="2">The sequence shown here is derived from an EMBL/GenBank/DDBJ whole genome shotgun (WGS) entry which is preliminary data.</text>
</comment>
<gene>
    <name evidence="2" type="ORF">M0813_01217</name>
</gene>
<sequence length="399" mass="46753">MDSDEKALELYNNLKTLSGYFFGVHKNCENLTIRLTLVAGCLNIIASNNILDGKTQEAFQQILGQLESIQTEIRKFVQKMTQVAGPKPRKAKFKKKTKLFQRKFTEWTMKLKNFFELEINQKTLASFEKKLNVILSATNLALQVEMAMGIKEILSQTKKNEETTNKILGSILSIEDNIVNIDSNLSLLMNELLEKKNKRNELIITACRNKTPKALSEISEFNEKGGKILFNLISQRKCTEEEGLKNQQVYNYFNLFDKRIGIRMKFIAKFFFKSWDTDKNNFLSQEEVQQNLEDAIYLATLVRYKKINHVSYLAGYNNTKTKEQTEKQRLQDEQYLKKKIKKQQFIEKLFSQDKKSYYNDQGEINKKGFAKFCWKKQDKIIGDIFNDCIEVKKYCWHKD</sequence>
<organism evidence="2 3">
    <name type="scientific">Anaeramoeba flamelloides</name>
    <dbReference type="NCBI Taxonomy" id="1746091"/>
    <lineage>
        <taxon>Eukaryota</taxon>
        <taxon>Metamonada</taxon>
        <taxon>Anaeramoebidae</taxon>
        <taxon>Anaeramoeba</taxon>
    </lineage>
</organism>
<reference evidence="2" key="1">
    <citation type="submission" date="2022-08" db="EMBL/GenBank/DDBJ databases">
        <title>Novel sulfate-reducing endosymbionts in the free-living metamonad Anaeramoeba.</title>
        <authorList>
            <person name="Jerlstrom-Hultqvist J."/>
            <person name="Cepicka I."/>
            <person name="Gallot-Lavallee L."/>
            <person name="Salas-Leiva D."/>
            <person name="Curtis B.A."/>
            <person name="Zahonova K."/>
            <person name="Pipaliya S."/>
            <person name="Dacks J."/>
            <person name="Roger A.J."/>
        </authorList>
    </citation>
    <scope>NUCLEOTIDE SEQUENCE</scope>
    <source>
        <strain evidence="2">Schooner1</strain>
    </source>
</reference>
<protein>
    <recommendedName>
        <fullName evidence="1">EF-hand domain-containing protein</fullName>
    </recommendedName>
</protein>